<proteinExistence type="predicted"/>
<accession>A0ACA9JVS0</accession>
<evidence type="ECO:0000313" key="2">
    <source>
        <dbReference type="Proteomes" id="UP000789366"/>
    </source>
</evidence>
<name>A0ACA9JVS0_9GLOM</name>
<sequence length="735" mass="82985">MDDSGEIRIGHKPDFCVKSPLIAGEVEICLMEASCVLSTDKKICDDWDKLIKLMKDAHMRLLRKLTRGRVGDVKEIEENLNRVPVFGIQVAGGTMACWVMTMPFGAFYFVQCLGSVQIPMNRGQSSLAGFMDELWKLRIVEKVDASLYNIAFCSPQAREDVSLYDESLRELNSRLLSDIDKLRKKNDNVIAENIKLKAKNIKLKQSLEEHESRFIKLEQNDKDTTSENAELKARVAKLKQNQSQNNEEKSNSNITKIKNSNDTSKQIDVQTEDVLTSDISDITSNSDIHQKSSSQPETGSYKNSTLLTCTEIKSSEDKEKKLQEQKASLTPLSDSLQNHITEISARAPLPKNSHRKKGAESISQMISDGIQNDTYRSTLSSSNDILLQQSQISSTVPLLTLAQLFNRVTDAEYGAIHANQEEILCWCYYGKEFITQVNKTIKNRKVGKKKVKGIIYDKMLEDLSILCKKRSEDTGLQLPEISCKYLQGKTQKAVKIYKLFENLGIDKIKYITTYSANSISELTNNKIKEIIDSFSKQEDESLTPENSSKAFCQNQKNTISEDNKSSSNTEISIPTESQISDSSSSESTQENNQVETKARNSASTKLPEAEVSISTSSHLVSASDNKSRPSISILPDDPEEKRKSVIDKVLKQFPYLSSKYSRPERTTLKGHKNYDYFDFNSSVFCPICNKDYKKENIRDNIKGEWGSGDYVNTRTYRLQCCEAYQNSIQIVMVKA</sequence>
<protein>
    <submittedName>
        <fullName evidence="1">9106_t:CDS:1</fullName>
    </submittedName>
</protein>
<keyword evidence="2" id="KW-1185">Reference proteome</keyword>
<gene>
    <name evidence="1" type="ORF">SPELUC_LOCUS21</name>
</gene>
<reference evidence="1" key="1">
    <citation type="submission" date="2021-06" db="EMBL/GenBank/DDBJ databases">
        <authorList>
            <person name="Kallberg Y."/>
            <person name="Tangrot J."/>
            <person name="Rosling A."/>
        </authorList>
    </citation>
    <scope>NUCLEOTIDE SEQUENCE</scope>
    <source>
        <strain evidence="1">28 12/20/2015</strain>
    </source>
</reference>
<dbReference type="EMBL" id="CAJVPW010000005">
    <property type="protein sequence ID" value="CAG8438898.1"/>
    <property type="molecule type" value="Genomic_DNA"/>
</dbReference>
<comment type="caution">
    <text evidence="1">The sequence shown here is derived from an EMBL/GenBank/DDBJ whole genome shotgun (WGS) entry which is preliminary data.</text>
</comment>
<dbReference type="Proteomes" id="UP000789366">
    <property type="component" value="Unassembled WGS sequence"/>
</dbReference>
<organism evidence="1 2">
    <name type="scientific">Cetraspora pellucida</name>
    <dbReference type="NCBI Taxonomy" id="1433469"/>
    <lineage>
        <taxon>Eukaryota</taxon>
        <taxon>Fungi</taxon>
        <taxon>Fungi incertae sedis</taxon>
        <taxon>Mucoromycota</taxon>
        <taxon>Glomeromycotina</taxon>
        <taxon>Glomeromycetes</taxon>
        <taxon>Diversisporales</taxon>
        <taxon>Gigasporaceae</taxon>
        <taxon>Cetraspora</taxon>
    </lineage>
</organism>
<evidence type="ECO:0000313" key="1">
    <source>
        <dbReference type="EMBL" id="CAG8438898.1"/>
    </source>
</evidence>